<gene>
    <name evidence="9" type="ORF">VI08_04615</name>
</gene>
<evidence type="ECO:0000256" key="2">
    <source>
        <dbReference type="ARBA" id="ARBA00022475"/>
    </source>
</evidence>
<evidence type="ECO:0000313" key="10">
    <source>
        <dbReference type="Proteomes" id="UP000033651"/>
    </source>
</evidence>
<evidence type="ECO:0000256" key="6">
    <source>
        <dbReference type="ARBA" id="ARBA00043993"/>
    </source>
</evidence>
<reference evidence="9 10" key="1">
    <citation type="submission" date="2015-03" db="EMBL/GenBank/DDBJ databases">
        <title>Draft genome sequence of Luteibacter yeojuensis strain SU11.</title>
        <authorList>
            <person name="Sulaiman J."/>
            <person name="Priya K."/>
            <person name="Chan K.-G."/>
        </authorList>
    </citation>
    <scope>NUCLEOTIDE SEQUENCE [LARGE SCALE GENOMIC DNA]</scope>
    <source>
        <strain evidence="9 10">SU11</strain>
    </source>
</reference>
<accession>A0A0F3KZ76</accession>
<evidence type="ECO:0000256" key="5">
    <source>
        <dbReference type="ARBA" id="ARBA00023136"/>
    </source>
</evidence>
<keyword evidence="2" id="KW-1003">Cell membrane</keyword>
<dbReference type="AlphaFoldDB" id="A0A0F3KZ76"/>
<dbReference type="PANTHER" id="PTHR30509">
    <property type="entry name" value="P-HYDROXYBENZOIC ACID EFFLUX PUMP SUBUNIT-RELATED"/>
    <property type="match status" value="1"/>
</dbReference>
<keyword evidence="5 7" id="KW-0472">Membrane</keyword>
<dbReference type="InterPro" id="IPR049453">
    <property type="entry name" value="Memb_transporter_dom"/>
</dbReference>
<keyword evidence="4 7" id="KW-1133">Transmembrane helix</keyword>
<evidence type="ECO:0000256" key="7">
    <source>
        <dbReference type="SAM" id="Phobius"/>
    </source>
</evidence>
<feature type="transmembrane region" description="Helical" evidence="7">
    <location>
        <begin position="96"/>
        <end position="113"/>
    </location>
</feature>
<feature type="transmembrane region" description="Helical" evidence="7">
    <location>
        <begin position="165"/>
        <end position="186"/>
    </location>
</feature>
<dbReference type="Pfam" id="PF13515">
    <property type="entry name" value="FUSC_2"/>
    <property type="match status" value="1"/>
</dbReference>
<sequence>MSEPATPAPPTKPRGTLEILRLRRAQRVLDHLFRDLPLGPRMRVGAFMAFKTVLAAVFAYAVGFLLNPHEAFWAAITAVAVTQPHYGDTRGAGRDRILGTFFGAIAGLLGLWMGGSGNLLSFGAALALVTLACWTANAGAAARIGGITTAIVLLVPATGPRWEVAAWRLGEVVFGTACALAVGWLVSRLEERVEHKAEGEQG</sequence>
<dbReference type="Proteomes" id="UP000033651">
    <property type="component" value="Unassembled WGS sequence"/>
</dbReference>
<evidence type="ECO:0000256" key="1">
    <source>
        <dbReference type="ARBA" id="ARBA00004651"/>
    </source>
</evidence>
<feature type="domain" description="Integral membrane bound transporter" evidence="8">
    <location>
        <begin position="59"/>
        <end position="182"/>
    </location>
</feature>
<comment type="subcellular location">
    <subcellularLocation>
        <location evidence="1">Cell membrane</location>
        <topology evidence="1">Multi-pass membrane protein</topology>
    </subcellularLocation>
</comment>
<evidence type="ECO:0000259" key="8">
    <source>
        <dbReference type="Pfam" id="PF13515"/>
    </source>
</evidence>
<dbReference type="RefSeq" id="WP_045828446.1">
    <property type="nucleotide sequence ID" value="NZ_JZRB01000008.1"/>
</dbReference>
<evidence type="ECO:0000256" key="3">
    <source>
        <dbReference type="ARBA" id="ARBA00022692"/>
    </source>
</evidence>
<comment type="similarity">
    <text evidence="6">Belongs to the YccS/YhfK family.</text>
</comment>
<proteinExistence type="inferred from homology"/>
<organism evidence="9 10">
    <name type="scientific">Luteibacter yeojuensis</name>
    <dbReference type="NCBI Taxonomy" id="345309"/>
    <lineage>
        <taxon>Bacteria</taxon>
        <taxon>Pseudomonadati</taxon>
        <taxon>Pseudomonadota</taxon>
        <taxon>Gammaproteobacteria</taxon>
        <taxon>Lysobacterales</taxon>
        <taxon>Rhodanobacteraceae</taxon>
        <taxon>Luteibacter</taxon>
    </lineage>
</organism>
<dbReference type="PANTHER" id="PTHR30509:SF9">
    <property type="entry name" value="MULTIDRUG RESISTANCE PROTEIN MDTO"/>
    <property type="match status" value="1"/>
</dbReference>
<evidence type="ECO:0000256" key="4">
    <source>
        <dbReference type="ARBA" id="ARBA00022989"/>
    </source>
</evidence>
<keyword evidence="3 7" id="KW-0812">Transmembrane</keyword>
<name>A0A0F3KZ76_9GAMM</name>
<dbReference type="GO" id="GO:0005886">
    <property type="term" value="C:plasma membrane"/>
    <property type="evidence" value="ECO:0007669"/>
    <property type="project" value="UniProtKB-SubCell"/>
</dbReference>
<protein>
    <recommendedName>
        <fullName evidence="8">Integral membrane bound transporter domain-containing protein</fullName>
    </recommendedName>
</protein>
<comment type="caution">
    <text evidence="9">The sequence shown here is derived from an EMBL/GenBank/DDBJ whole genome shotgun (WGS) entry which is preliminary data.</text>
</comment>
<dbReference type="EMBL" id="JZRB01000008">
    <property type="protein sequence ID" value="KJV36471.1"/>
    <property type="molecule type" value="Genomic_DNA"/>
</dbReference>
<dbReference type="PATRIC" id="fig|345309.4.peg.4001"/>
<feature type="transmembrane region" description="Helical" evidence="7">
    <location>
        <begin position="44"/>
        <end position="65"/>
    </location>
</feature>
<keyword evidence="10" id="KW-1185">Reference proteome</keyword>
<evidence type="ECO:0000313" key="9">
    <source>
        <dbReference type="EMBL" id="KJV36471.1"/>
    </source>
</evidence>
<feature type="transmembrane region" description="Helical" evidence="7">
    <location>
        <begin position="141"/>
        <end position="159"/>
    </location>
</feature>